<sequence>MNLCIKEKFSWKESFYVYDEAGNPVYQAVGKAFSFGHKVKIYNMAQEEVADIKQQMWSFTRKYAVTIAQETYEVRKRFALTPKYEVAGKDWEIRGNFFAYDFVMKQNDRLIAEVEKRMFTWADTYDLMIVEKADALLALCVMLIIDMDKDDGAASSASASAGG</sequence>
<proteinExistence type="inferred from homology"/>
<dbReference type="EMBL" id="JANGCH010000003">
    <property type="protein sequence ID" value="MCQ5121328.1"/>
    <property type="molecule type" value="Genomic_DNA"/>
</dbReference>
<comment type="similarity">
    <text evidence="1">Belongs to the LOR family.</text>
</comment>
<keyword evidence="3" id="KW-1185">Reference proteome</keyword>
<dbReference type="SUPFAM" id="SSF54518">
    <property type="entry name" value="Tubby C-terminal domain-like"/>
    <property type="match status" value="1"/>
</dbReference>
<dbReference type="RefSeq" id="WP_256197482.1">
    <property type="nucleotide sequence ID" value="NZ_CALVCM010000004.1"/>
</dbReference>
<reference evidence="2 3" key="1">
    <citation type="submission" date="2022-06" db="EMBL/GenBank/DDBJ databases">
        <title>Isolation of gut microbiota from human fecal samples.</title>
        <authorList>
            <person name="Pamer E.G."/>
            <person name="Barat B."/>
            <person name="Waligurski E."/>
            <person name="Medina S."/>
            <person name="Paddock L."/>
            <person name="Mostad J."/>
        </authorList>
    </citation>
    <scope>NUCLEOTIDE SEQUENCE [LARGE SCALE GENOMIC DNA]</scope>
    <source>
        <strain evidence="2 3">DFI.6.1</strain>
    </source>
</reference>
<dbReference type="InterPro" id="IPR025659">
    <property type="entry name" value="Tubby-like_C"/>
</dbReference>
<dbReference type="InterPro" id="IPR038595">
    <property type="entry name" value="LOR_sf"/>
</dbReference>
<evidence type="ECO:0000313" key="3">
    <source>
        <dbReference type="Proteomes" id="UP001524435"/>
    </source>
</evidence>
<organism evidence="2 3">
    <name type="scientific">Massilicoli timonensis</name>
    <dbReference type="NCBI Taxonomy" id="2015901"/>
    <lineage>
        <taxon>Bacteria</taxon>
        <taxon>Bacillati</taxon>
        <taxon>Bacillota</taxon>
        <taxon>Erysipelotrichia</taxon>
        <taxon>Erysipelotrichales</taxon>
        <taxon>Erysipelotrichaceae</taxon>
        <taxon>Massilicoli</taxon>
    </lineage>
</organism>
<dbReference type="Gene3D" id="2.40.160.200">
    <property type="entry name" value="LURP1-related"/>
    <property type="match status" value="1"/>
</dbReference>
<evidence type="ECO:0000313" key="2">
    <source>
        <dbReference type="EMBL" id="MCQ5121328.1"/>
    </source>
</evidence>
<name>A0ABT1SJZ0_9FIRM</name>
<protein>
    <submittedName>
        <fullName evidence="2">LURP-one-related family protein</fullName>
    </submittedName>
</protein>
<gene>
    <name evidence="2" type="ORF">NE663_03510</name>
</gene>
<accession>A0ABT1SJZ0</accession>
<comment type="caution">
    <text evidence="2">The sequence shown here is derived from an EMBL/GenBank/DDBJ whole genome shotgun (WGS) entry which is preliminary data.</text>
</comment>
<dbReference type="InterPro" id="IPR007612">
    <property type="entry name" value="LOR"/>
</dbReference>
<dbReference type="Pfam" id="PF04525">
    <property type="entry name" value="LOR"/>
    <property type="match status" value="1"/>
</dbReference>
<dbReference type="Proteomes" id="UP001524435">
    <property type="component" value="Unassembled WGS sequence"/>
</dbReference>
<evidence type="ECO:0000256" key="1">
    <source>
        <dbReference type="ARBA" id="ARBA00005437"/>
    </source>
</evidence>